<keyword evidence="1" id="KW-0812">Transmembrane</keyword>
<sequence>MSIIRSHSLSSSLLSFFFFSATSPSTTSPSSSSTIRRYYFVIFYLLPPPFLTFLLSLSLFIHFTRNPTIVSDPAVLLDQLGRYEETKVLVFEATSKLESRNRELVLFYCILLEAHSKRGSPKGFDVAYCYMNKFFRFLSIWLVVCVQMNRSREAEDLVEDLRGNSGAINPSAFELKSIMYGYGSEVGVVP</sequence>
<evidence type="ECO:0000313" key="3">
    <source>
        <dbReference type="Proteomes" id="UP000289738"/>
    </source>
</evidence>
<comment type="caution">
    <text evidence="2">The sequence shown here is derived from an EMBL/GenBank/DDBJ whole genome shotgun (WGS) entry which is preliminary data.</text>
</comment>
<evidence type="ECO:0000313" key="2">
    <source>
        <dbReference type="EMBL" id="RYR04999.1"/>
    </source>
</evidence>
<protein>
    <submittedName>
        <fullName evidence="2">Uncharacterized protein</fullName>
    </submittedName>
</protein>
<dbReference type="EMBL" id="SDMP01000016">
    <property type="protein sequence ID" value="RYR04999.1"/>
    <property type="molecule type" value="Genomic_DNA"/>
</dbReference>
<feature type="transmembrane region" description="Helical" evidence="1">
    <location>
        <begin position="37"/>
        <end position="61"/>
    </location>
</feature>
<reference evidence="2 3" key="1">
    <citation type="submission" date="2019-01" db="EMBL/GenBank/DDBJ databases">
        <title>Sequencing of cultivated peanut Arachis hypogaea provides insights into genome evolution and oil improvement.</title>
        <authorList>
            <person name="Chen X."/>
        </authorList>
    </citation>
    <scope>NUCLEOTIDE SEQUENCE [LARGE SCALE GENOMIC DNA]</scope>
    <source>
        <strain evidence="3">cv. Fuhuasheng</strain>
        <tissue evidence="2">Leaves</tissue>
    </source>
</reference>
<accession>A0A444YSU7</accession>
<dbReference type="Proteomes" id="UP000289738">
    <property type="component" value="Chromosome B06"/>
</dbReference>
<gene>
    <name evidence="2" type="ORF">Ahy_B06g084825</name>
</gene>
<name>A0A444YSU7_ARAHY</name>
<keyword evidence="1" id="KW-0472">Membrane</keyword>
<proteinExistence type="predicted"/>
<organism evidence="2 3">
    <name type="scientific">Arachis hypogaea</name>
    <name type="common">Peanut</name>
    <dbReference type="NCBI Taxonomy" id="3818"/>
    <lineage>
        <taxon>Eukaryota</taxon>
        <taxon>Viridiplantae</taxon>
        <taxon>Streptophyta</taxon>
        <taxon>Embryophyta</taxon>
        <taxon>Tracheophyta</taxon>
        <taxon>Spermatophyta</taxon>
        <taxon>Magnoliopsida</taxon>
        <taxon>eudicotyledons</taxon>
        <taxon>Gunneridae</taxon>
        <taxon>Pentapetalae</taxon>
        <taxon>rosids</taxon>
        <taxon>fabids</taxon>
        <taxon>Fabales</taxon>
        <taxon>Fabaceae</taxon>
        <taxon>Papilionoideae</taxon>
        <taxon>50 kb inversion clade</taxon>
        <taxon>dalbergioids sensu lato</taxon>
        <taxon>Dalbergieae</taxon>
        <taxon>Pterocarpus clade</taxon>
        <taxon>Arachis</taxon>
    </lineage>
</organism>
<keyword evidence="3" id="KW-1185">Reference proteome</keyword>
<dbReference type="STRING" id="3818.A0A444YSU7"/>
<evidence type="ECO:0000256" key="1">
    <source>
        <dbReference type="SAM" id="Phobius"/>
    </source>
</evidence>
<dbReference type="AlphaFoldDB" id="A0A444YSU7"/>
<keyword evidence="1" id="KW-1133">Transmembrane helix</keyword>